<keyword evidence="1" id="KW-0547">Nucleotide-binding</keyword>
<feature type="active site" evidence="2">
    <location>
        <position position="229"/>
    </location>
</feature>
<dbReference type="Pfam" id="PF02661">
    <property type="entry name" value="Fic"/>
    <property type="match status" value="1"/>
</dbReference>
<feature type="binding site" evidence="1">
    <location>
        <position position="91"/>
    </location>
    <ligand>
        <name>ATP</name>
        <dbReference type="ChEBI" id="CHEBI:30616"/>
    </ligand>
</feature>
<evidence type="ECO:0000259" key="4">
    <source>
        <dbReference type="PROSITE" id="PS51459"/>
    </source>
</evidence>
<protein>
    <submittedName>
        <fullName evidence="5">Filamentation induced by cAMP protein Fic</fullName>
    </submittedName>
</protein>
<dbReference type="Gene3D" id="1.10.3290.10">
    <property type="entry name" value="Fido-like domain"/>
    <property type="match status" value="1"/>
</dbReference>
<dbReference type="PROSITE" id="PS51459">
    <property type="entry name" value="FIDO"/>
    <property type="match status" value="1"/>
</dbReference>
<keyword evidence="1" id="KW-0067">ATP-binding</keyword>
<reference evidence="5" key="1">
    <citation type="submission" date="2016-08" db="EMBL/GenBank/DDBJ databases">
        <authorList>
            <person name="Seilhamer J.J."/>
        </authorList>
    </citation>
    <scope>NUCLEOTIDE SEQUENCE</scope>
    <source>
        <strain evidence="5">86</strain>
    </source>
</reference>
<evidence type="ECO:0000256" key="3">
    <source>
        <dbReference type="PIRSR" id="PIRSR640198-2"/>
    </source>
</evidence>
<feature type="domain" description="Fido" evidence="4">
    <location>
        <begin position="145"/>
        <end position="293"/>
    </location>
</feature>
<dbReference type="InterPro" id="IPR040198">
    <property type="entry name" value="Fido_containing"/>
</dbReference>
<dbReference type="GO" id="GO:0005524">
    <property type="term" value="F:ATP binding"/>
    <property type="evidence" value="ECO:0007669"/>
    <property type="project" value="UniProtKB-KW"/>
</dbReference>
<dbReference type="InterPro" id="IPR026287">
    <property type="entry name" value="SoFic-like"/>
</dbReference>
<gene>
    <name evidence="5" type="ORF">KL86PLE_100213</name>
</gene>
<dbReference type="RefSeq" id="WP_288199020.1">
    <property type="nucleotide sequence ID" value="NZ_LT608334.1"/>
</dbReference>
<evidence type="ECO:0000256" key="2">
    <source>
        <dbReference type="PIRSR" id="PIRSR640198-1"/>
    </source>
</evidence>
<feature type="binding site" evidence="1">
    <location>
        <begin position="234"/>
        <end position="240"/>
    </location>
    <ligand>
        <name>ATP</name>
        <dbReference type="ChEBI" id="CHEBI:30616"/>
    </ligand>
</feature>
<organism evidence="5">
    <name type="scientific">uncultured Pleomorphomonas sp</name>
    <dbReference type="NCBI Taxonomy" id="442121"/>
    <lineage>
        <taxon>Bacteria</taxon>
        <taxon>Pseudomonadati</taxon>
        <taxon>Pseudomonadota</taxon>
        <taxon>Alphaproteobacteria</taxon>
        <taxon>Hyphomicrobiales</taxon>
        <taxon>Pleomorphomonadaceae</taxon>
        <taxon>Pleomorphomonas</taxon>
        <taxon>environmental samples</taxon>
    </lineage>
</organism>
<dbReference type="InterPro" id="IPR003812">
    <property type="entry name" value="Fido"/>
</dbReference>
<feature type="binding site" evidence="1">
    <location>
        <position position="271"/>
    </location>
    <ligand>
        <name>ATP</name>
        <dbReference type="ChEBI" id="CHEBI:30616"/>
    </ligand>
</feature>
<feature type="binding site" evidence="1">
    <location>
        <position position="229"/>
    </location>
    <ligand>
        <name>ATP</name>
        <dbReference type="ChEBI" id="CHEBI:30616"/>
    </ligand>
</feature>
<dbReference type="SUPFAM" id="SSF140931">
    <property type="entry name" value="Fic-like"/>
    <property type="match status" value="1"/>
</dbReference>
<proteinExistence type="predicted"/>
<evidence type="ECO:0000313" key="5">
    <source>
        <dbReference type="EMBL" id="SCM71461.1"/>
    </source>
</evidence>
<dbReference type="AlphaFoldDB" id="A0A212L1M6"/>
<dbReference type="InterPro" id="IPR036597">
    <property type="entry name" value="Fido-like_dom_sf"/>
</dbReference>
<evidence type="ECO:0000256" key="1">
    <source>
        <dbReference type="PIRSR" id="PIRSR038925-1"/>
    </source>
</evidence>
<feature type="binding site" evidence="3">
    <location>
        <begin position="233"/>
        <end position="240"/>
    </location>
    <ligand>
        <name>ATP</name>
        <dbReference type="ChEBI" id="CHEBI:30616"/>
    </ligand>
</feature>
<dbReference type="EMBL" id="FMJD01000002">
    <property type="protein sequence ID" value="SCM71461.1"/>
    <property type="molecule type" value="Genomic_DNA"/>
</dbReference>
<dbReference type="PANTHER" id="PTHR13504">
    <property type="entry name" value="FIDO DOMAIN-CONTAINING PROTEIN DDB_G0283145"/>
    <property type="match status" value="1"/>
</dbReference>
<dbReference type="PIRSF" id="PIRSF038925">
    <property type="entry name" value="AMP-prot_trans"/>
    <property type="match status" value="1"/>
</dbReference>
<accession>A0A212L1M6</accession>
<dbReference type="Pfam" id="PF13784">
    <property type="entry name" value="Fic_N"/>
    <property type="match status" value="1"/>
</dbReference>
<dbReference type="PANTHER" id="PTHR13504:SF38">
    <property type="entry name" value="FIDO DOMAIN-CONTAINING PROTEIN"/>
    <property type="match status" value="1"/>
</dbReference>
<dbReference type="InterPro" id="IPR025758">
    <property type="entry name" value="Fic/DOC_N"/>
</dbReference>
<name>A0A212L1M6_9HYPH</name>
<sequence length="396" mass="45367">MKKANHFASQIGLKLEDKMVAHPNLDFSEAVGYHYDQFPPDQIDAHRLIMPLASAAAALARYDQMLKGMHNSEILLAPLRSQEAVVSSRMEGTVSTLDEVLRYEADQEENNSGIGGHYRDEAIEVFLYGRALNAAQRSIEQGAPLSSFLIKSVHRVLLGFGRGANLSPGDFKTEQNYLADRTRRKVLFVPMRPEQLQDGMDRLFTFIESTDWQILIKTALAHLEFEALHPFKDGNGRIGRMLITLMLWKYGAISAPHFYISGYFEDRRDEYIDRMRHVSKSGAWTEWTIFFLEALEAQAQKNLATAERIRDLYEEFKREFPQLLSSQWSTAALDFLFSRPVFRNNVFTRKSGIPEATAHRFTRVLVEKDLLRTLEAASGRRPALYSFEPLLKIVRE</sequence>